<organism evidence="1">
    <name type="scientific">Citrobacter koseri</name>
    <name type="common">Citrobacter diversus</name>
    <dbReference type="NCBI Taxonomy" id="545"/>
    <lineage>
        <taxon>Bacteria</taxon>
        <taxon>Pseudomonadati</taxon>
        <taxon>Pseudomonadota</taxon>
        <taxon>Gammaproteobacteria</taxon>
        <taxon>Enterobacterales</taxon>
        <taxon>Enterobacteriaceae</taxon>
        <taxon>Citrobacter</taxon>
    </lineage>
</organism>
<gene>
    <name evidence="1" type="ORF">BN1086_00312</name>
</gene>
<proteinExistence type="predicted"/>
<dbReference type="PATRIC" id="fig|545.12.peg.302"/>
<accession>A0A078L664</accession>
<protein>
    <submittedName>
        <fullName evidence="1">Uncharacterized protein</fullName>
    </submittedName>
</protein>
<name>A0A078L664_CITKO</name>
<sequence>MKKKIFQMTNKSHFINPEHIVEAYFTVKGTFEITLSTGKKIQLDESESKYLMDVFDFEKPL</sequence>
<evidence type="ECO:0000313" key="1">
    <source>
        <dbReference type="EMBL" id="CDZ82240.1"/>
    </source>
</evidence>
<dbReference type="AlphaFoldDB" id="A0A078L664"/>
<dbReference type="EMBL" id="LK931336">
    <property type="protein sequence ID" value="CDZ82240.1"/>
    <property type="molecule type" value="Genomic_DNA"/>
</dbReference>
<reference evidence="1" key="1">
    <citation type="submission" date="2014-06" db="EMBL/GenBank/DDBJ databases">
        <authorList>
            <person name="Urmite Genomes Urmite Genomes"/>
        </authorList>
    </citation>
    <scope>NUCLEOTIDE SEQUENCE</scope>
</reference>